<accession>A0A974GYR9</accession>
<proteinExistence type="predicted"/>
<protein>
    <submittedName>
        <fullName evidence="1">Uncharacterized protein</fullName>
    </submittedName>
</protein>
<organism evidence="1">
    <name type="scientific">Xenopus laevis</name>
    <name type="common">African clawed frog</name>
    <dbReference type="NCBI Taxonomy" id="8355"/>
    <lineage>
        <taxon>Eukaryota</taxon>
        <taxon>Metazoa</taxon>
        <taxon>Chordata</taxon>
        <taxon>Craniata</taxon>
        <taxon>Vertebrata</taxon>
        <taxon>Euteleostomi</taxon>
        <taxon>Amphibia</taxon>
        <taxon>Batrachia</taxon>
        <taxon>Anura</taxon>
        <taxon>Pipoidea</taxon>
        <taxon>Pipidae</taxon>
        <taxon>Xenopodinae</taxon>
        <taxon>Xenopus</taxon>
        <taxon>Xenopus</taxon>
    </lineage>
</organism>
<dbReference type="EMBL" id="KV484495">
    <property type="protein sequence ID" value="OCT55547.1"/>
    <property type="molecule type" value="Genomic_DNA"/>
</dbReference>
<name>A0A974GYR9_XENLA</name>
<evidence type="ECO:0000313" key="1">
    <source>
        <dbReference type="EMBL" id="OCT55547.1"/>
    </source>
</evidence>
<sequence>MHKAADSLKAVSQSVFKGEVKQQDNSKQFPNIHSLLIVRGFRLTAINSPTHIMGTINTCRGSFHGTGVNVEFYSHCDNQHLAPQ</sequence>
<dbReference type="AlphaFoldDB" id="A0A974GYR9"/>
<dbReference type="Proteomes" id="UP000694892">
    <property type="component" value="Unassembled WGS sequence"/>
</dbReference>
<reference evidence="1" key="1">
    <citation type="submission" date="2016-05" db="EMBL/GenBank/DDBJ databases">
        <title>WGS assembly of Xenopus laevis.</title>
        <authorList>
            <person name="Session A."/>
            <person name="Uno Y."/>
            <person name="Kwon T."/>
            <person name="Chapman J."/>
            <person name="Toyoda A."/>
            <person name="Takahashi S."/>
            <person name="Fukui A."/>
            <person name="Hikosaka A."/>
            <person name="Putnam N."/>
            <person name="Stites J."/>
            <person name="Van Heeringen S."/>
            <person name="Quigley I."/>
            <person name="Heinz S."/>
            <person name="Hellsten U."/>
            <person name="Lyons J."/>
            <person name="Suzuki A."/>
            <person name="Kondo M."/>
            <person name="Ogino H."/>
            <person name="Ochi H."/>
            <person name="Bogdanovic O."/>
            <person name="Lister R."/>
            <person name="Georgiou G."/>
            <person name="Paranjpe S."/>
            <person name="Van Kruijsbergen I."/>
            <person name="Mozaffari S."/>
            <person name="Shu S."/>
            <person name="Schmutz J."/>
            <person name="Jenkins J."/>
            <person name="Grimwood J."/>
            <person name="Carlson J."/>
            <person name="Mitros T."/>
            <person name="Simakov O."/>
            <person name="Heald R."/>
            <person name="Miller K."/>
            <person name="Haudenschild C."/>
            <person name="Kuroki Y."/>
            <person name="Tanaka T."/>
            <person name="Michiue T."/>
            <person name="Watanabe M."/>
            <person name="Kinoshita T."/>
            <person name="Ohta Y."/>
            <person name="Mawaribuchi S."/>
            <person name="Suzuki Y."/>
            <person name="Haramoto Y."/>
            <person name="Yamamoto T."/>
            <person name="Takagi C."/>
            <person name="Kitzman J."/>
            <person name="Shendure J."/>
            <person name="Nakayama T."/>
            <person name="Izutsu Y."/>
            <person name="Robert J."/>
            <person name="Dichmann D."/>
            <person name="Flajnik M."/>
            <person name="Houston D."/>
            <person name="Marcotte E."/>
            <person name="Wallingford J."/>
            <person name="Ito Y."/>
            <person name="Asashima M."/>
            <person name="Ueno N."/>
            <person name="Matsuda Y."/>
            <person name="Jan Veenstra G."/>
            <person name="Fujiyama A."/>
            <person name="Harland R."/>
            <person name="Taira M."/>
            <person name="Rokhsar D.S."/>
        </authorList>
    </citation>
    <scope>NUCLEOTIDE SEQUENCE</scope>
    <source>
        <strain evidence="1">J</strain>
        <tissue evidence="1">Blood</tissue>
    </source>
</reference>
<gene>
    <name evidence="1" type="ORF">XELAEV_18001107mg</name>
</gene>